<accession>A0ABQ5NC82</accession>
<keyword evidence="2" id="KW-1185">Reference proteome</keyword>
<evidence type="ECO:0000313" key="1">
    <source>
        <dbReference type="EMBL" id="GLC32892.1"/>
    </source>
</evidence>
<evidence type="ECO:0000313" key="2">
    <source>
        <dbReference type="Proteomes" id="UP001208567"/>
    </source>
</evidence>
<dbReference type="EMBL" id="BRXR01000002">
    <property type="protein sequence ID" value="GLC32892.1"/>
    <property type="molecule type" value="Genomic_DNA"/>
</dbReference>
<comment type="caution">
    <text evidence="1">The sequence shown here is derived from an EMBL/GenBank/DDBJ whole genome shotgun (WGS) entry which is preliminary data.</text>
</comment>
<gene>
    <name evidence="1" type="ORF">bsdE14_43020</name>
</gene>
<dbReference type="Proteomes" id="UP001208567">
    <property type="component" value="Unassembled WGS sequence"/>
</dbReference>
<name>A0ABQ5NC82_9CLOT</name>
<protein>
    <submittedName>
        <fullName evidence="1">Uncharacterized protein</fullName>
    </submittedName>
</protein>
<sequence>MKVMFVRTNDAKPIPQFTMNQKVAIEIPKDHGNNREVKVFRGKVIAITKQLVVIQKKSGIRESFSYKDFFTGHARLIQ</sequence>
<organism evidence="1 2">
    <name type="scientific">Clostridium omnivorum</name>
    <dbReference type="NCBI Taxonomy" id="1604902"/>
    <lineage>
        <taxon>Bacteria</taxon>
        <taxon>Bacillati</taxon>
        <taxon>Bacillota</taxon>
        <taxon>Clostridia</taxon>
        <taxon>Eubacteriales</taxon>
        <taxon>Clostridiaceae</taxon>
        <taxon>Clostridium</taxon>
    </lineage>
</organism>
<proteinExistence type="predicted"/>
<reference evidence="1 2" key="1">
    <citation type="journal article" date="2024" name="Int. J. Syst. Evol. Microbiol.">
        <title>Clostridium omnivorum sp. nov., isolated from anoxic soil under the treatment of reductive soil disinfestation.</title>
        <authorList>
            <person name="Ueki A."/>
            <person name="Tonouchi A."/>
            <person name="Kaku N."/>
            <person name="Honma S."/>
            <person name="Ueki K."/>
        </authorList>
    </citation>
    <scope>NUCLEOTIDE SEQUENCE [LARGE SCALE GENOMIC DNA]</scope>
    <source>
        <strain evidence="1 2">E14</strain>
    </source>
</reference>
<dbReference type="RefSeq" id="WP_264852353.1">
    <property type="nucleotide sequence ID" value="NZ_BRXR01000002.1"/>
</dbReference>